<sequence>MWDSVRALTKRINVPVTASTTAAEAAEMRRDPWSQSAKYGLGFVYFSVVLLVITAFIRFYHIWGDKMRIAFHKEQQPQPMTNATQADEYELPSAGTDNSTAHFFPLRPYHRQLPGENP</sequence>
<dbReference type="Proteomes" id="UP001141434">
    <property type="component" value="Unassembled WGS sequence"/>
</dbReference>
<dbReference type="GeneID" id="81397175"/>
<keyword evidence="4" id="KW-1185">Reference proteome</keyword>
<dbReference type="RefSeq" id="XP_056510806.1">
    <property type="nucleotide sequence ID" value="XM_056658006.1"/>
</dbReference>
<keyword evidence="2" id="KW-0472">Membrane</keyword>
<proteinExistence type="predicted"/>
<dbReference type="EMBL" id="JAPMSZ010000009">
    <property type="protein sequence ID" value="KAJ5092611.1"/>
    <property type="molecule type" value="Genomic_DNA"/>
</dbReference>
<keyword evidence="2" id="KW-1133">Transmembrane helix</keyword>
<evidence type="ECO:0000313" key="4">
    <source>
        <dbReference type="Proteomes" id="UP001141434"/>
    </source>
</evidence>
<dbReference type="AlphaFoldDB" id="A0A9W9K4S9"/>
<reference evidence="3" key="1">
    <citation type="submission" date="2022-11" db="EMBL/GenBank/DDBJ databases">
        <authorList>
            <person name="Petersen C."/>
        </authorList>
    </citation>
    <scope>NUCLEOTIDE SEQUENCE</scope>
    <source>
        <strain evidence="3">IBT 34128</strain>
    </source>
</reference>
<feature type="transmembrane region" description="Helical" evidence="2">
    <location>
        <begin position="39"/>
        <end position="60"/>
    </location>
</feature>
<dbReference type="OrthoDB" id="10539303at2759"/>
<keyword evidence="2" id="KW-0812">Transmembrane</keyword>
<accession>A0A9W9K4S9</accession>
<comment type="caution">
    <text evidence="3">The sequence shown here is derived from an EMBL/GenBank/DDBJ whole genome shotgun (WGS) entry which is preliminary data.</text>
</comment>
<evidence type="ECO:0000313" key="3">
    <source>
        <dbReference type="EMBL" id="KAJ5092611.1"/>
    </source>
</evidence>
<evidence type="ECO:0000256" key="2">
    <source>
        <dbReference type="SAM" id="Phobius"/>
    </source>
</evidence>
<reference evidence="3" key="2">
    <citation type="journal article" date="2023" name="IMA Fungus">
        <title>Comparative genomic study of the Penicillium genus elucidates a diverse pangenome and 15 lateral gene transfer events.</title>
        <authorList>
            <person name="Petersen C."/>
            <person name="Sorensen T."/>
            <person name="Nielsen M.R."/>
            <person name="Sondergaard T.E."/>
            <person name="Sorensen J.L."/>
            <person name="Fitzpatrick D.A."/>
            <person name="Frisvad J.C."/>
            <person name="Nielsen K.L."/>
        </authorList>
    </citation>
    <scope>NUCLEOTIDE SEQUENCE</scope>
    <source>
        <strain evidence="3">IBT 34128</strain>
    </source>
</reference>
<protein>
    <submittedName>
        <fullName evidence="3">Uncharacterized protein</fullName>
    </submittedName>
</protein>
<name>A0A9W9K4S9_9EURO</name>
<gene>
    <name evidence="3" type="ORF">NUU61_007481</name>
</gene>
<evidence type="ECO:0000256" key="1">
    <source>
        <dbReference type="SAM" id="MobiDB-lite"/>
    </source>
</evidence>
<feature type="region of interest" description="Disordered" evidence="1">
    <location>
        <begin position="91"/>
        <end position="118"/>
    </location>
</feature>
<organism evidence="3 4">
    <name type="scientific">Penicillium alfredii</name>
    <dbReference type="NCBI Taxonomy" id="1506179"/>
    <lineage>
        <taxon>Eukaryota</taxon>
        <taxon>Fungi</taxon>
        <taxon>Dikarya</taxon>
        <taxon>Ascomycota</taxon>
        <taxon>Pezizomycotina</taxon>
        <taxon>Eurotiomycetes</taxon>
        <taxon>Eurotiomycetidae</taxon>
        <taxon>Eurotiales</taxon>
        <taxon>Aspergillaceae</taxon>
        <taxon>Penicillium</taxon>
    </lineage>
</organism>